<dbReference type="EMBL" id="JAAAMG010000009">
    <property type="protein sequence ID" value="NDW05322.1"/>
    <property type="molecule type" value="Genomic_DNA"/>
</dbReference>
<feature type="region of interest" description="Disordered" evidence="7">
    <location>
        <begin position="160"/>
        <end position="181"/>
    </location>
</feature>
<keyword evidence="2" id="KW-0645">Protease</keyword>
<keyword evidence="8" id="KW-0472">Membrane</keyword>
<evidence type="ECO:0000256" key="3">
    <source>
        <dbReference type="ARBA" id="ARBA00022723"/>
    </source>
</evidence>
<sequence>MQASMLTSTFGRRKEPHTVIIARGEHVRHFTICRTRLLMGSALAAVIVAAAFAAPFGYVSTAPDDTGVSERQWQVRHEYEERIATLRAELDRATSRQFLAQKMVESKVDVLLEQQEELSARYERLRPLFDKAKSTGLLAAAVPIPTPKPEEEAVDPVEIEPASDSLSVAEGGGDGDGEVTAEEPMAAPAANAFAPSQDAAPVDWLARLRAEAEPAPAAPTAAKSGRLARRPADVISNDSLRRIGEAISVAELGQIRHLEALASTARGRAVRISSALAAAGIKVPGGDDDGERAQGGPYEPVPAADAFDQSIAELDEALDALQRVAAVTKTLPLDRPMPARMISSTFGVRADPFLGRSAFHSGIDFAEPRGSAVRATAPGKVIKAGSYGGYGNMVEIDHGDGITTRYGHMSKISVEVGQTIGRGERVGAVGSTGRSTGPHLHYEVRRNDKAVDPAKFFRLGDRIREFG</sequence>
<dbReference type="Pfam" id="PF01551">
    <property type="entry name" value="Peptidase_M23"/>
    <property type="match status" value="1"/>
</dbReference>
<dbReference type="Proteomes" id="UP000469011">
    <property type="component" value="Unassembled WGS sequence"/>
</dbReference>
<evidence type="ECO:0000256" key="5">
    <source>
        <dbReference type="ARBA" id="ARBA00022833"/>
    </source>
</evidence>
<gene>
    <name evidence="10" type="ORF">GTK09_12880</name>
</gene>
<organism evidence="10 11">
    <name type="scientific">Jiella pacifica</name>
    <dbReference type="NCBI Taxonomy" id="2696469"/>
    <lineage>
        <taxon>Bacteria</taxon>
        <taxon>Pseudomonadati</taxon>
        <taxon>Pseudomonadota</taxon>
        <taxon>Alphaproteobacteria</taxon>
        <taxon>Hyphomicrobiales</taxon>
        <taxon>Aurantimonadaceae</taxon>
        <taxon>Jiella</taxon>
    </lineage>
</organism>
<evidence type="ECO:0000256" key="8">
    <source>
        <dbReference type="SAM" id="Phobius"/>
    </source>
</evidence>
<dbReference type="GO" id="GO:0004222">
    <property type="term" value="F:metalloendopeptidase activity"/>
    <property type="evidence" value="ECO:0007669"/>
    <property type="project" value="TreeGrafter"/>
</dbReference>
<comment type="caution">
    <text evidence="10">The sequence shown here is derived from an EMBL/GenBank/DDBJ whole genome shotgun (WGS) entry which is preliminary data.</text>
</comment>
<evidence type="ECO:0000313" key="10">
    <source>
        <dbReference type="EMBL" id="NDW05322.1"/>
    </source>
</evidence>
<keyword evidence="8" id="KW-0812">Transmembrane</keyword>
<keyword evidence="4" id="KW-0378">Hydrolase</keyword>
<keyword evidence="3" id="KW-0479">Metal-binding</keyword>
<dbReference type="FunFam" id="2.70.70.10:FF:000006">
    <property type="entry name" value="M23 family peptidase"/>
    <property type="match status" value="1"/>
</dbReference>
<dbReference type="AlphaFoldDB" id="A0A6N9T426"/>
<dbReference type="GO" id="GO:0046872">
    <property type="term" value="F:metal ion binding"/>
    <property type="evidence" value="ECO:0007669"/>
    <property type="project" value="UniProtKB-KW"/>
</dbReference>
<dbReference type="InterPro" id="IPR050570">
    <property type="entry name" value="Cell_wall_metabolism_enzyme"/>
</dbReference>
<comment type="cofactor">
    <cofactor evidence="1">
        <name>Zn(2+)</name>
        <dbReference type="ChEBI" id="CHEBI:29105"/>
    </cofactor>
</comment>
<protein>
    <submittedName>
        <fullName evidence="10">Peptidoglycan DD-metalloendopeptidase family protein</fullName>
    </submittedName>
</protein>
<dbReference type="PANTHER" id="PTHR21666">
    <property type="entry name" value="PEPTIDASE-RELATED"/>
    <property type="match status" value="1"/>
</dbReference>
<evidence type="ECO:0000256" key="2">
    <source>
        <dbReference type="ARBA" id="ARBA00022670"/>
    </source>
</evidence>
<reference evidence="10 11" key="1">
    <citation type="submission" date="2020-01" db="EMBL/GenBank/DDBJ databases">
        <title>Jiella pacifica sp. nov.</title>
        <authorList>
            <person name="Xue Z."/>
            <person name="Zhu S."/>
            <person name="Chen J."/>
            <person name="Yang J."/>
        </authorList>
    </citation>
    <scope>NUCLEOTIDE SEQUENCE [LARGE SCALE GENOMIC DNA]</scope>
    <source>
        <strain evidence="10 11">40Bstr34</strain>
    </source>
</reference>
<keyword evidence="6" id="KW-0482">Metalloprotease</keyword>
<dbReference type="GO" id="GO:0006508">
    <property type="term" value="P:proteolysis"/>
    <property type="evidence" value="ECO:0007669"/>
    <property type="project" value="UniProtKB-KW"/>
</dbReference>
<keyword evidence="8" id="KW-1133">Transmembrane helix</keyword>
<evidence type="ECO:0000256" key="1">
    <source>
        <dbReference type="ARBA" id="ARBA00001947"/>
    </source>
</evidence>
<evidence type="ECO:0000256" key="6">
    <source>
        <dbReference type="ARBA" id="ARBA00023049"/>
    </source>
</evidence>
<proteinExistence type="predicted"/>
<keyword evidence="5" id="KW-0862">Zinc</keyword>
<dbReference type="InterPro" id="IPR011055">
    <property type="entry name" value="Dup_hybrid_motif"/>
</dbReference>
<accession>A0A6N9T426</accession>
<evidence type="ECO:0000259" key="9">
    <source>
        <dbReference type="Pfam" id="PF01551"/>
    </source>
</evidence>
<evidence type="ECO:0000256" key="7">
    <source>
        <dbReference type="SAM" id="MobiDB-lite"/>
    </source>
</evidence>
<evidence type="ECO:0000313" key="11">
    <source>
        <dbReference type="Proteomes" id="UP000469011"/>
    </source>
</evidence>
<evidence type="ECO:0000256" key="4">
    <source>
        <dbReference type="ARBA" id="ARBA00022801"/>
    </source>
</evidence>
<dbReference type="SUPFAM" id="SSF51261">
    <property type="entry name" value="Duplicated hybrid motif"/>
    <property type="match status" value="1"/>
</dbReference>
<dbReference type="PANTHER" id="PTHR21666:SF288">
    <property type="entry name" value="CELL DIVISION PROTEIN YTFB"/>
    <property type="match status" value="1"/>
</dbReference>
<dbReference type="Gene3D" id="2.70.70.10">
    <property type="entry name" value="Glucose Permease (Domain IIA)"/>
    <property type="match status" value="1"/>
</dbReference>
<name>A0A6N9T426_9HYPH</name>
<dbReference type="CDD" id="cd12797">
    <property type="entry name" value="M23_peptidase"/>
    <property type="match status" value="1"/>
</dbReference>
<feature type="domain" description="M23ase beta-sheet core" evidence="9">
    <location>
        <begin position="359"/>
        <end position="453"/>
    </location>
</feature>
<feature type="transmembrane region" description="Helical" evidence="8">
    <location>
        <begin position="37"/>
        <end position="58"/>
    </location>
</feature>
<keyword evidence="11" id="KW-1185">Reference proteome</keyword>
<dbReference type="InterPro" id="IPR016047">
    <property type="entry name" value="M23ase_b-sheet_dom"/>
</dbReference>